<sequence length="75" mass="7833">MNQPVFSHLIMGSAVSTVRYGSIGKLGLPTMRCGSVGKIGLPTVRCGSVGLVRTPDTRNGYSPHDEVGLGENGFV</sequence>
<proteinExistence type="predicted"/>
<dbReference type="EMBL" id="CM004476">
    <property type="protein sequence ID" value="OCT76217.1"/>
    <property type="molecule type" value="Genomic_DNA"/>
</dbReference>
<name>A0A974HFL7_XENLA</name>
<protein>
    <submittedName>
        <fullName evidence="1">Uncharacterized protein</fullName>
    </submittedName>
</protein>
<dbReference type="Proteomes" id="UP000694892">
    <property type="component" value="Chromosome 6L"/>
</dbReference>
<evidence type="ECO:0000313" key="1">
    <source>
        <dbReference type="EMBL" id="OCT76217.1"/>
    </source>
</evidence>
<gene>
    <name evidence="1" type="ORF">XELAEV_18031418mg</name>
</gene>
<organism evidence="1 2">
    <name type="scientific">Xenopus laevis</name>
    <name type="common">African clawed frog</name>
    <dbReference type="NCBI Taxonomy" id="8355"/>
    <lineage>
        <taxon>Eukaryota</taxon>
        <taxon>Metazoa</taxon>
        <taxon>Chordata</taxon>
        <taxon>Craniata</taxon>
        <taxon>Vertebrata</taxon>
        <taxon>Euteleostomi</taxon>
        <taxon>Amphibia</taxon>
        <taxon>Batrachia</taxon>
        <taxon>Anura</taxon>
        <taxon>Pipoidea</taxon>
        <taxon>Pipidae</taxon>
        <taxon>Xenopodinae</taxon>
        <taxon>Xenopus</taxon>
        <taxon>Xenopus</taxon>
    </lineage>
</organism>
<dbReference type="AlphaFoldDB" id="A0A974HFL7"/>
<reference evidence="2" key="1">
    <citation type="journal article" date="2016" name="Nature">
        <title>Genome evolution in the allotetraploid frog Xenopus laevis.</title>
        <authorList>
            <person name="Session A.M."/>
            <person name="Uno Y."/>
            <person name="Kwon T."/>
            <person name="Chapman J.A."/>
            <person name="Toyoda A."/>
            <person name="Takahashi S."/>
            <person name="Fukui A."/>
            <person name="Hikosaka A."/>
            <person name="Suzuki A."/>
            <person name="Kondo M."/>
            <person name="van Heeringen S.J."/>
            <person name="Quigley I."/>
            <person name="Heinz S."/>
            <person name="Ogino H."/>
            <person name="Ochi H."/>
            <person name="Hellsten U."/>
            <person name="Lyons J.B."/>
            <person name="Simakov O."/>
            <person name="Putnam N."/>
            <person name="Stites J."/>
            <person name="Kuroki Y."/>
            <person name="Tanaka T."/>
            <person name="Michiue T."/>
            <person name="Watanabe M."/>
            <person name="Bogdanovic O."/>
            <person name="Lister R."/>
            <person name="Georgiou G."/>
            <person name="Paranjpe S.S."/>
            <person name="van Kruijsbergen I."/>
            <person name="Shu S."/>
            <person name="Carlson J."/>
            <person name="Kinoshita T."/>
            <person name="Ohta Y."/>
            <person name="Mawaribuchi S."/>
            <person name="Jenkins J."/>
            <person name="Grimwood J."/>
            <person name="Schmutz J."/>
            <person name="Mitros T."/>
            <person name="Mozaffari S.V."/>
            <person name="Suzuki Y."/>
            <person name="Haramoto Y."/>
            <person name="Yamamoto T.S."/>
            <person name="Takagi C."/>
            <person name="Heald R."/>
            <person name="Miller K."/>
            <person name="Haudenschild C."/>
            <person name="Kitzman J."/>
            <person name="Nakayama T."/>
            <person name="Izutsu Y."/>
            <person name="Robert J."/>
            <person name="Fortriede J."/>
            <person name="Burns K."/>
            <person name="Lotay V."/>
            <person name="Karimi K."/>
            <person name="Yasuoka Y."/>
            <person name="Dichmann D.S."/>
            <person name="Flajnik M.F."/>
            <person name="Houston D.W."/>
            <person name="Shendure J."/>
            <person name="DuPasquier L."/>
            <person name="Vize P.D."/>
            <person name="Zorn A.M."/>
            <person name="Ito M."/>
            <person name="Marcotte E.M."/>
            <person name="Wallingford J.B."/>
            <person name="Ito Y."/>
            <person name="Asashima M."/>
            <person name="Ueno N."/>
            <person name="Matsuda Y."/>
            <person name="Veenstra G.J."/>
            <person name="Fujiyama A."/>
            <person name="Harland R.M."/>
            <person name="Taira M."/>
            <person name="Rokhsar D.S."/>
        </authorList>
    </citation>
    <scope>NUCLEOTIDE SEQUENCE [LARGE SCALE GENOMIC DNA]</scope>
    <source>
        <strain evidence="2">J</strain>
    </source>
</reference>
<evidence type="ECO:0000313" key="2">
    <source>
        <dbReference type="Proteomes" id="UP000694892"/>
    </source>
</evidence>
<accession>A0A974HFL7</accession>